<keyword evidence="1" id="KW-0732">Signal</keyword>
<organism evidence="2 3">
    <name type="scientific">Mycobacterium cookii</name>
    <dbReference type="NCBI Taxonomy" id="1775"/>
    <lineage>
        <taxon>Bacteria</taxon>
        <taxon>Bacillati</taxon>
        <taxon>Actinomycetota</taxon>
        <taxon>Actinomycetes</taxon>
        <taxon>Mycobacteriales</taxon>
        <taxon>Mycobacteriaceae</taxon>
        <taxon>Mycobacterium</taxon>
    </lineage>
</organism>
<gene>
    <name evidence="2" type="ORF">MCOO_47370</name>
</gene>
<feature type="signal peptide" evidence="1">
    <location>
        <begin position="1"/>
        <end position="29"/>
    </location>
</feature>
<keyword evidence="3" id="KW-1185">Reference proteome</keyword>
<dbReference type="Proteomes" id="UP000465866">
    <property type="component" value="Chromosome"/>
</dbReference>
<accession>A0A7I7L550</accession>
<feature type="chain" id="PRO_5029773236" description="Secreted protein" evidence="1">
    <location>
        <begin position="30"/>
        <end position="166"/>
    </location>
</feature>
<evidence type="ECO:0000313" key="3">
    <source>
        <dbReference type="Proteomes" id="UP000465866"/>
    </source>
</evidence>
<dbReference type="AlphaFoldDB" id="A0A7I7L550"/>
<evidence type="ECO:0000256" key="1">
    <source>
        <dbReference type="SAM" id="SignalP"/>
    </source>
</evidence>
<dbReference type="EMBL" id="AP022569">
    <property type="protein sequence ID" value="BBX48722.1"/>
    <property type="molecule type" value="Genomic_DNA"/>
</dbReference>
<dbReference type="RefSeq" id="WP_163780712.1">
    <property type="nucleotide sequence ID" value="NZ_AP022569.1"/>
</dbReference>
<evidence type="ECO:0000313" key="2">
    <source>
        <dbReference type="EMBL" id="BBX48722.1"/>
    </source>
</evidence>
<name>A0A7I7L550_9MYCO</name>
<dbReference type="KEGG" id="mcoo:MCOO_47370"/>
<reference evidence="2 3" key="1">
    <citation type="journal article" date="2019" name="Emerg. Microbes Infect.">
        <title>Comprehensive subspecies identification of 175 nontuberculous mycobacteria species based on 7547 genomic profiles.</title>
        <authorList>
            <person name="Matsumoto Y."/>
            <person name="Kinjo T."/>
            <person name="Motooka D."/>
            <person name="Nabeya D."/>
            <person name="Jung N."/>
            <person name="Uechi K."/>
            <person name="Horii T."/>
            <person name="Iida T."/>
            <person name="Fujita J."/>
            <person name="Nakamura S."/>
        </authorList>
    </citation>
    <scope>NUCLEOTIDE SEQUENCE [LARGE SCALE GENOMIC DNA]</scope>
    <source>
        <strain evidence="2 3">JCM 12404</strain>
    </source>
</reference>
<proteinExistence type="predicted"/>
<sequence>MALNRLRRLVLLCAAPLTITLPLAQTASADTPSWNGEYAITFMVGPKSGTSMAASEPETQHTENYGFRSSCTGGNCVATIVSGPPPSNPTVPQPVQFTWDGSSWTQVSEFQWDCMMPDTTIQWSPARSTVHYTPRANGTLDGVMHTDISSGPCQGWIEMDMTAERI</sequence>
<protein>
    <recommendedName>
        <fullName evidence="4">Secreted protein</fullName>
    </recommendedName>
</protein>
<evidence type="ECO:0008006" key="4">
    <source>
        <dbReference type="Google" id="ProtNLM"/>
    </source>
</evidence>